<proteinExistence type="predicted"/>
<organism evidence="1 2">
    <name type="scientific">Spirosoma flavum</name>
    <dbReference type="NCBI Taxonomy" id="2048557"/>
    <lineage>
        <taxon>Bacteria</taxon>
        <taxon>Pseudomonadati</taxon>
        <taxon>Bacteroidota</taxon>
        <taxon>Cytophagia</taxon>
        <taxon>Cytophagales</taxon>
        <taxon>Cytophagaceae</taxon>
        <taxon>Spirosoma</taxon>
    </lineage>
</organism>
<keyword evidence="2" id="KW-1185">Reference proteome</keyword>
<comment type="caution">
    <text evidence="1">The sequence shown here is derived from an EMBL/GenBank/DDBJ whole genome shotgun (WGS) entry which is preliminary data.</text>
</comment>
<dbReference type="RefSeq" id="WP_381507341.1">
    <property type="nucleotide sequence ID" value="NZ_JBHUOM010000026.1"/>
</dbReference>
<protein>
    <submittedName>
        <fullName evidence="1">Uncharacterized protein</fullName>
    </submittedName>
</protein>
<evidence type="ECO:0000313" key="2">
    <source>
        <dbReference type="Proteomes" id="UP001597512"/>
    </source>
</evidence>
<sequence length="45" mass="5476">MASEHFTTRKARYLTLHQRLLVEEDLETREYLQKEADQLEKVDKL</sequence>
<name>A0ABW6ASJ0_9BACT</name>
<dbReference type="Proteomes" id="UP001597512">
    <property type="component" value="Unassembled WGS sequence"/>
</dbReference>
<accession>A0ABW6ASJ0</accession>
<evidence type="ECO:0000313" key="1">
    <source>
        <dbReference type="EMBL" id="MFD2937383.1"/>
    </source>
</evidence>
<gene>
    <name evidence="1" type="ORF">ACFS25_26660</name>
</gene>
<reference evidence="2" key="1">
    <citation type="journal article" date="2019" name="Int. J. Syst. Evol. Microbiol.">
        <title>The Global Catalogue of Microorganisms (GCM) 10K type strain sequencing project: providing services to taxonomists for standard genome sequencing and annotation.</title>
        <authorList>
            <consortium name="The Broad Institute Genomics Platform"/>
            <consortium name="The Broad Institute Genome Sequencing Center for Infectious Disease"/>
            <person name="Wu L."/>
            <person name="Ma J."/>
        </authorList>
    </citation>
    <scope>NUCLEOTIDE SEQUENCE [LARGE SCALE GENOMIC DNA]</scope>
    <source>
        <strain evidence="2">KCTC 52490</strain>
    </source>
</reference>
<dbReference type="EMBL" id="JBHUOM010000026">
    <property type="protein sequence ID" value="MFD2937383.1"/>
    <property type="molecule type" value="Genomic_DNA"/>
</dbReference>